<accession>A0AAV4AWB9</accession>
<evidence type="ECO:0000256" key="1">
    <source>
        <dbReference type="SAM" id="MobiDB-lite"/>
    </source>
</evidence>
<sequence>MAPVVGLDPRLKGSLHSSSPITPNPCSSKKRNVLFAKIVCDLQLSELFHHQQQERDLRVKTPSAMMDILTGNKTYTSLNPVDLSNCTKK</sequence>
<organism evidence="2 3">
    <name type="scientific">Plakobranchus ocellatus</name>
    <dbReference type="NCBI Taxonomy" id="259542"/>
    <lineage>
        <taxon>Eukaryota</taxon>
        <taxon>Metazoa</taxon>
        <taxon>Spiralia</taxon>
        <taxon>Lophotrochozoa</taxon>
        <taxon>Mollusca</taxon>
        <taxon>Gastropoda</taxon>
        <taxon>Heterobranchia</taxon>
        <taxon>Euthyneura</taxon>
        <taxon>Panpulmonata</taxon>
        <taxon>Sacoglossa</taxon>
        <taxon>Placobranchoidea</taxon>
        <taxon>Plakobranchidae</taxon>
        <taxon>Plakobranchus</taxon>
    </lineage>
</organism>
<gene>
    <name evidence="2" type="ORF">PoB_003732100</name>
</gene>
<evidence type="ECO:0000313" key="3">
    <source>
        <dbReference type="Proteomes" id="UP000735302"/>
    </source>
</evidence>
<name>A0AAV4AWB9_9GAST</name>
<dbReference type="Proteomes" id="UP000735302">
    <property type="component" value="Unassembled WGS sequence"/>
</dbReference>
<evidence type="ECO:0000313" key="2">
    <source>
        <dbReference type="EMBL" id="GFO10816.1"/>
    </source>
</evidence>
<proteinExistence type="predicted"/>
<comment type="caution">
    <text evidence="2">The sequence shown here is derived from an EMBL/GenBank/DDBJ whole genome shotgun (WGS) entry which is preliminary data.</text>
</comment>
<protein>
    <submittedName>
        <fullName evidence="2">Uncharacterized protein</fullName>
    </submittedName>
</protein>
<feature type="region of interest" description="Disordered" evidence="1">
    <location>
        <begin position="1"/>
        <end position="23"/>
    </location>
</feature>
<keyword evidence="3" id="KW-1185">Reference proteome</keyword>
<dbReference type="EMBL" id="BLXT01004211">
    <property type="protein sequence ID" value="GFO10816.1"/>
    <property type="molecule type" value="Genomic_DNA"/>
</dbReference>
<reference evidence="2 3" key="1">
    <citation type="journal article" date="2021" name="Elife">
        <title>Chloroplast acquisition without the gene transfer in kleptoplastic sea slugs, Plakobranchus ocellatus.</title>
        <authorList>
            <person name="Maeda T."/>
            <person name="Takahashi S."/>
            <person name="Yoshida T."/>
            <person name="Shimamura S."/>
            <person name="Takaki Y."/>
            <person name="Nagai Y."/>
            <person name="Toyoda A."/>
            <person name="Suzuki Y."/>
            <person name="Arimoto A."/>
            <person name="Ishii H."/>
            <person name="Satoh N."/>
            <person name="Nishiyama T."/>
            <person name="Hasebe M."/>
            <person name="Maruyama T."/>
            <person name="Minagawa J."/>
            <person name="Obokata J."/>
            <person name="Shigenobu S."/>
        </authorList>
    </citation>
    <scope>NUCLEOTIDE SEQUENCE [LARGE SCALE GENOMIC DNA]</scope>
</reference>
<dbReference type="AlphaFoldDB" id="A0AAV4AWB9"/>